<dbReference type="AlphaFoldDB" id="C6BXJ8"/>
<evidence type="ECO:0000259" key="3">
    <source>
        <dbReference type="PROSITE" id="PS51635"/>
    </source>
</evidence>
<name>C6BXJ8_MARSD</name>
<dbReference type="GO" id="GO:0016787">
    <property type="term" value="F:hydrolase activity"/>
    <property type="evidence" value="ECO:0007669"/>
    <property type="project" value="UniProtKB-UniRule"/>
</dbReference>
<feature type="short sequence motif" description="GXGXXG" evidence="2">
    <location>
        <begin position="83"/>
        <end position="88"/>
    </location>
</feature>
<evidence type="ECO:0000256" key="1">
    <source>
        <dbReference type="ARBA" id="ARBA00023098"/>
    </source>
</evidence>
<accession>C6BXJ8</accession>
<evidence type="ECO:0000313" key="5">
    <source>
        <dbReference type="Proteomes" id="UP000002601"/>
    </source>
</evidence>
<feature type="active site" description="Proton acceptor" evidence="2">
    <location>
        <position position="258"/>
    </location>
</feature>
<dbReference type="Pfam" id="PF01734">
    <property type="entry name" value="Patatin"/>
    <property type="match status" value="1"/>
</dbReference>
<evidence type="ECO:0000256" key="2">
    <source>
        <dbReference type="PROSITE-ProRule" id="PRU01161"/>
    </source>
</evidence>
<dbReference type="eggNOG" id="COG1752">
    <property type="taxonomic scope" value="Bacteria"/>
</dbReference>
<reference evidence="4 5" key="1">
    <citation type="submission" date="2009-06" db="EMBL/GenBank/DDBJ databases">
        <title>Complete sequence of Desulfovibrio salexigens DSM 2638.</title>
        <authorList>
            <consortium name="US DOE Joint Genome Institute"/>
            <person name="Lucas S."/>
            <person name="Copeland A."/>
            <person name="Lapidus A."/>
            <person name="Glavina del Rio T."/>
            <person name="Tice H."/>
            <person name="Bruce D."/>
            <person name="Goodwin L."/>
            <person name="Pitluck S."/>
            <person name="Munk A.C."/>
            <person name="Brettin T."/>
            <person name="Detter J.C."/>
            <person name="Han C."/>
            <person name="Tapia R."/>
            <person name="Larimer F."/>
            <person name="Land M."/>
            <person name="Hauser L."/>
            <person name="Kyrpides N."/>
            <person name="Anderson I."/>
            <person name="Wall J.D."/>
            <person name="Arkin A.P."/>
            <person name="Dehal P."/>
            <person name="Chivian D."/>
            <person name="Giles B."/>
            <person name="Hazen T.C."/>
        </authorList>
    </citation>
    <scope>NUCLEOTIDE SEQUENCE [LARGE SCALE GENOMIC DNA]</scope>
    <source>
        <strain evidence="5">ATCC 14822 / DSM 2638 / NCIMB 8403 / VKM B-1763</strain>
    </source>
</reference>
<keyword evidence="2" id="KW-0378">Hydrolase</keyword>
<dbReference type="SUPFAM" id="SSF52151">
    <property type="entry name" value="FabD/lysophospholipase-like"/>
    <property type="match status" value="1"/>
</dbReference>
<sequence length="404" mass="44593">MKSNFFGRLLVLSLLLALLAGCGLKRNPIPAEMQALASLPGYDQVRFFGDTTPKHMNKVMKQWAELSRLNMLPEEISFLSLSGGGADGAFGAGFLCGWTERGDRPNFGLVTGVSTGALIAPFAFMGPDYDPFIEMFYTTFETSDLVLERSYVSAISGDSVYSTEPLKQALKKFVNHDFIAKIAVEHRKGRRLLIGTTNLDAMRPVYWDIGALAQYGTPEADQLIRDVILASASVPVAFPPVYFKVKAGDDIYDEMHVDGGVSNQVFCYPPSIHLAEELEKIGEKRKITLYIIRNDALITEGVQVEPYIGGIAARSLAGLIRNQGIGDLYRMYYTAERDGVDFRLTFIPPDYNEKSDELFSPVYMSKLFVLGHNMAKAPNPWHTAPPSTTARKGPDAVPAEIIIK</sequence>
<feature type="short sequence motif" description="GXSXG" evidence="2">
    <location>
        <begin position="112"/>
        <end position="116"/>
    </location>
</feature>
<dbReference type="InterPro" id="IPR016035">
    <property type="entry name" value="Acyl_Trfase/lysoPLipase"/>
</dbReference>
<feature type="short sequence motif" description="DGA/G" evidence="2">
    <location>
        <begin position="258"/>
        <end position="260"/>
    </location>
</feature>
<proteinExistence type="predicted"/>
<dbReference type="KEGG" id="dsa:Desal_0489"/>
<feature type="active site" description="Nucleophile" evidence="2">
    <location>
        <position position="114"/>
    </location>
</feature>
<dbReference type="GO" id="GO:0016042">
    <property type="term" value="P:lipid catabolic process"/>
    <property type="evidence" value="ECO:0007669"/>
    <property type="project" value="UniProtKB-UniRule"/>
</dbReference>
<protein>
    <submittedName>
        <fullName evidence="4">Patatin</fullName>
    </submittedName>
</protein>
<evidence type="ECO:0000313" key="4">
    <source>
        <dbReference type="EMBL" id="ACS78556.1"/>
    </source>
</evidence>
<organism evidence="4 5">
    <name type="scientific">Maridesulfovibrio salexigens (strain ATCC 14822 / DSM 2638 / NCIMB 8403 / VKM B-1763)</name>
    <name type="common">Desulfovibrio salexigens</name>
    <dbReference type="NCBI Taxonomy" id="526222"/>
    <lineage>
        <taxon>Bacteria</taxon>
        <taxon>Pseudomonadati</taxon>
        <taxon>Thermodesulfobacteriota</taxon>
        <taxon>Desulfovibrionia</taxon>
        <taxon>Desulfovibrionales</taxon>
        <taxon>Desulfovibrionaceae</taxon>
        <taxon>Maridesulfovibrio</taxon>
    </lineage>
</organism>
<dbReference type="Gene3D" id="3.40.1090.10">
    <property type="entry name" value="Cytosolic phospholipase A2 catalytic domain"/>
    <property type="match status" value="1"/>
</dbReference>
<dbReference type="PROSITE" id="PS51257">
    <property type="entry name" value="PROKAR_LIPOPROTEIN"/>
    <property type="match status" value="1"/>
</dbReference>
<dbReference type="HOGENOM" id="CLU_048550_0_0_7"/>
<gene>
    <name evidence="4" type="ordered locus">Desal_0489</name>
</gene>
<keyword evidence="1 2" id="KW-0443">Lipid metabolism</keyword>
<dbReference type="EMBL" id="CP001649">
    <property type="protein sequence ID" value="ACS78556.1"/>
    <property type="molecule type" value="Genomic_DNA"/>
</dbReference>
<dbReference type="InterPro" id="IPR002641">
    <property type="entry name" value="PNPLA_dom"/>
</dbReference>
<dbReference type="RefSeq" id="WP_015850375.1">
    <property type="nucleotide sequence ID" value="NC_012881.1"/>
</dbReference>
<dbReference type="STRING" id="526222.Desal_0489"/>
<dbReference type="PROSITE" id="PS51635">
    <property type="entry name" value="PNPLA"/>
    <property type="match status" value="1"/>
</dbReference>
<dbReference type="Proteomes" id="UP000002601">
    <property type="component" value="Chromosome"/>
</dbReference>
<keyword evidence="2" id="KW-0442">Lipid degradation</keyword>
<feature type="domain" description="PNPLA" evidence="3">
    <location>
        <begin position="79"/>
        <end position="271"/>
    </location>
</feature>
<keyword evidence="5" id="KW-1185">Reference proteome</keyword>